<protein>
    <recommendedName>
        <fullName evidence="1">DUF7730 domain-containing protein</fullName>
    </recommendedName>
</protein>
<name>A0A6A6SAV9_9PLEO</name>
<dbReference type="AlphaFoldDB" id="A0A6A6SAV9"/>
<reference evidence="2" key="1">
    <citation type="journal article" date="2020" name="Stud. Mycol.">
        <title>101 Dothideomycetes genomes: a test case for predicting lifestyles and emergence of pathogens.</title>
        <authorList>
            <person name="Haridas S."/>
            <person name="Albert R."/>
            <person name="Binder M."/>
            <person name="Bloem J."/>
            <person name="Labutti K."/>
            <person name="Salamov A."/>
            <person name="Andreopoulos B."/>
            <person name="Baker S."/>
            <person name="Barry K."/>
            <person name="Bills G."/>
            <person name="Bluhm B."/>
            <person name="Cannon C."/>
            <person name="Castanera R."/>
            <person name="Culley D."/>
            <person name="Daum C."/>
            <person name="Ezra D."/>
            <person name="Gonzalez J."/>
            <person name="Henrissat B."/>
            <person name="Kuo A."/>
            <person name="Liang C."/>
            <person name="Lipzen A."/>
            <person name="Lutzoni F."/>
            <person name="Magnuson J."/>
            <person name="Mondo S."/>
            <person name="Nolan M."/>
            <person name="Ohm R."/>
            <person name="Pangilinan J."/>
            <person name="Park H.-J."/>
            <person name="Ramirez L."/>
            <person name="Alfaro M."/>
            <person name="Sun H."/>
            <person name="Tritt A."/>
            <person name="Yoshinaga Y."/>
            <person name="Zwiers L.-H."/>
            <person name="Turgeon B."/>
            <person name="Goodwin S."/>
            <person name="Spatafora J."/>
            <person name="Crous P."/>
            <person name="Grigoriev I."/>
        </authorList>
    </citation>
    <scope>NUCLEOTIDE SEQUENCE</scope>
    <source>
        <strain evidence="2">CBS 473.64</strain>
    </source>
</reference>
<evidence type="ECO:0000313" key="2">
    <source>
        <dbReference type="EMBL" id="KAF2644925.1"/>
    </source>
</evidence>
<proteinExistence type="predicted"/>
<dbReference type="OrthoDB" id="3800780at2759"/>
<sequence>MIYHEYVGINPIWIILYQTGELRGFESLGPDPYSTEGRRKVDYLPLLLACRQTYSELITKIYTLPIFTFIDPFSFFAFSATIIPSRFQNIQRVHIDLLSRPPSDFISTERHFSINEMLPVSYKVVRRTRHRIHNALPRGPARRERKKMLWHKMLEIVDTMSGLRSLQVAVGPGRFGCFHLCMMPSDEQAGDWMRLQELLVLGTNKKARIKLNGASRDEERYLVWFEVPENQWEVDPERIEEYNWQDQWHRKIKEYDVNAWSMTLEFNGT</sequence>
<evidence type="ECO:0000313" key="3">
    <source>
        <dbReference type="Proteomes" id="UP000799753"/>
    </source>
</evidence>
<dbReference type="InterPro" id="IPR056632">
    <property type="entry name" value="DUF7730"/>
</dbReference>
<organism evidence="2 3">
    <name type="scientific">Massarina eburnea CBS 473.64</name>
    <dbReference type="NCBI Taxonomy" id="1395130"/>
    <lineage>
        <taxon>Eukaryota</taxon>
        <taxon>Fungi</taxon>
        <taxon>Dikarya</taxon>
        <taxon>Ascomycota</taxon>
        <taxon>Pezizomycotina</taxon>
        <taxon>Dothideomycetes</taxon>
        <taxon>Pleosporomycetidae</taxon>
        <taxon>Pleosporales</taxon>
        <taxon>Massarineae</taxon>
        <taxon>Massarinaceae</taxon>
        <taxon>Massarina</taxon>
    </lineage>
</organism>
<keyword evidence="3" id="KW-1185">Reference proteome</keyword>
<feature type="domain" description="DUF7730" evidence="1">
    <location>
        <begin position="36"/>
        <end position="170"/>
    </location>
</feature>
<gene>
    <name evidence="2" type="ORF">P280DRAFT_476902</name>
</gene>
<evidence type="ECO:0000259" key="1">
    <source>
        <dbReference type="Pfam" id="PF24864"/>
    </source>
</evidence>
<dbReference type="Proteomes" id="UP000799753">
    <property type="component" value="Unassembled WGS sequence"/>
</dbReference>
<dbReference type="EMBL" id="MU006778">
    <property type="protein sequence ID" value="KAF2644925.1"/>
    <property type="molecule type" value="Genomic_DNA"/>
</dbReference>
<accession>A0A6A6SAV9</accession>
<dbReference type="Pfam" id="PF24864">
    <property type="entry name" value="DUF7730"/>
    <property type="match status" value="1"/>
</dbReference>